<reference evidence="2 3" key="1">
    <citation type="submission" date="2021-01" db="EMBL/GenBank/DDBJ databases">
        <title>Whole genome shotgun sequence of Plantactinospora endophytica NBRC 110450.</title>
        <authorList>
            <person name="Komaki H."/>
            <person name="Tamura T."/>
        </authorList>
    </citation>
    <scope>NUCLEOTIDE SEQUENCE [LARGE SCALE GENOMIC DNA]</scope>
    <source>
        <strain evidence="2 3">NBRC 110450</strain>
    </source>
</reference>
<feature type="compositionally biased region" description="Low complexity" evidence="1">
    <location>
        <begin position="7"/>
        <end position="16"/>
    </location>
</feature>
<evidence type="ECO:0000313" key="2">
    <source>
        <dbReference type="EMBL" id="GIG90620.1"/>
    </source>
</evidence>
<proteinExistence type="predicted"/>
<sequence>MGPDSTGGRPRASSGPGRDERDSAERFHHLDRRALDELAHRLVEPISRLLRAELRLGRERTGRWLDGAR</sequence>
<gene>
    <name evidence="2" type="ORF">Pen02_55560</name>
</gene>
<dbReference type="EMBL" id="BONW01000028">
    <property type="protein sequence ID" value="GIG90620.1"/>
    <property type="molecule type" value="Genomic_DNA"/>
</dbReference>
<comment type="caution">
    <text evidence="2">The sequence shown here is derived from an EMBL/GenBank/DDBJ whole genome shotgun (WGS) entry which is preliminary data.</text>
</comment>
<dbReference type="RefSeq" id="WP_203869019.1">
    <property type="nucleotide sequence ID" value="NZ_BONW01000028.1"/>
</dbReference>
<protein>
    <submittedName>
        <fullName evidence="2">Uncharacterized protein</fullName>
    </submittedName>
</protein>
<dbReference type="Proteomes" id="UP000646749">
    <property type="component" value="Unassembled WGS sequence"/>
</dbReference>
<name>A0ABQ4E7H3_9ACTN</name>
<organism evidence="2 3">
    <name type="scientific">Plantactinospora endophytica</name>
    <dbReference type="NCBI Taxonomy" id="673535"/>
    <lineage>
        <taxon>Bacteria</taxon>
        <taxon>Bacillati</taxon>
        <taxon>Actinomycetota</taxon>
        <taxon>Actinomycetes</taxon>
        <taxon>Micromonosporales</taxon>
        <taxon>Micromonosporaceae</taxon>
        <taxon>Plantactinospora</taxon>
    </lineage>
</organism>
<evidence type="ECO:0000313" key="3">
    <source>
        <dbReference type="Proteomes" id="UP000646749"/>
    </source>
</evidence>
<keyword evidence="3" id="KW-1185">Reference proteome</keyword>
<feature type="region of interest" description="Disordered" evidence="1">
    <location>
        <begin position="1"/>
        <end position="25"/>
    </location>
</feature>
<evidence type="ECO:0000256" key="1">
    <source>
        <dbReference type="SAM" id="MobiDB-lite"/>
    </source>
</evidence>
<accession>A0ABQ4E7H3</accession>